<dbReference type="RefSeq" id="WP_242005292.1">
    <property type="nucleotide sequence ID" value="NZ_JAPIUZ010000001.1"/>
</dbReference>
<dbReference type="Proteomes" id="UP001301152">
    <property type="component" value="Unassembled WGS sequence"/>
</dbReference>
<reference evidence="1 2" key="1">
    <citation type="submission" date="2022-11" db="EMBL/GenBank/DDBJ databases">
        <title>Genome sequencing of Acetobacter type strain.</title>
        <authorList>
            <person name="Heo J."/>
            <person name="Lee D."/>
            <person name="Han B.-H."/>
            <person name="Hong S.-B."/>
            <person name="Kwon S.-W."/>
        </authorList>
    </citation>
    <scope>NUCLEOTIDE SEQUENCE [LARGE SCALE GENOMIC DNA]</scope>
    <source>
        <strain evidence="1 2">KACC 21253</strain>
    </source>
</reference>
<sequence>MTALAMLSAGQKTTFVSRGLVVTFRMGGNGFGAAGQDVVTLTGLRVTADIVQARFPAAEIATLRLEGVNADLMNRLSLMVPDIFYQSISEVLIEVQEGQSVPVLVFRGGVTLAYADYRQAPESAFMVQALSTALPNAMPATPTAFKGAVQAATLLQTIAQKAGLTFVNHGVEATFYNPYLDGSPGQQIARCLEAVPVRAGLGRGQLSVWPSEVTGTGTSAASAGQQSDAAVAVSAATGLVGYPSWSAGGLSARMLFSAQIGFNTLIALQSRYQPAGQGNVSEAENGPVGLWRVIKAHHFLQSEVPGGGWFTDIIAQAVR</sequence>
<evidence type="ECO:0000313" key="1">
    <source>
        <dbReference type="EMBL" id="MCX2562877.1"/>
    </source>
</evidence>
<dbReference type="EMBL" id="JAPIUZ010000001">
    <property type="protein sequence ID" value="MCX2562877.1"/>
    <property type="molecule type" value="Genomic_DNA"/>
</dbReference>
<proteinExistence type="predicted"/>
<accession>A0ABT3QC64</accession>
<name>A0ABT3QC64_9PROT</name>
<gene>
    <name evidence="1" type="ORF">OQ497_02675</name>
</gene>
<protein>
    <recommendedName>
        <fullName evidence="3">Phage tail protein</fullName>
    </recommendedName>
</protein>
<comment type="caution">
    <text evidence="1">The sequence shown here is derived from an EMBL/GenBank/DDBJ whole genome shotgun (WGS) entry which is preliminary data.</text>
</comment>
<organism evidence="1 2">
    <name type="scientific">Acetobacter thailandicus</name>
    <dbReference type="NCBI Taxonomy" id="1502842"/>
    <lineage>
        <taxon>Bacteria</taxon>
        <taxon>Pseudomonadati</taxon>
        <taxon>Pseudomonadota</taxon>
        <taxon>Alphaproteobacteria</taxon>
        <taxon>Acetobacterales</taxon>
        <taxon>Acetobacteraceae</taxon>
        <taxon>Acetobacter</taxon>
    </lineage>
</organism>
<keyword evidence="2" id="KW-1185">Reference proteome</keyword>
<evidence type="ECO:0008006" key="3">
    <source>
        <dbReference type="Google" id="ProtNLM"/>
    </source>
</evidence>
<evidence type="ECO:0000313" key="2">
    <source>
        <dbReference type="Proteomes" id="UP001301152"/>
    </source>
</evidence>